<dbReference type="Proteomes" id="UP000825935">
    <property type="component" value="Chromosome 32"/>
</dbReference>
<sequence length="176" mass="19976">MRGGMTERDVTKEALGIISAASFLPRLVVFDLDYTLWPFYCECSSKRETPYLYPEAKSILNALKKKDVKMAVASRTPTPEIARTFLNKLGLTNLFVDLEIFPSWTHKTDHFKNIHEKTSIPFNSMLFFDDEYRNIKSVSQMGVTSVHVDDGVNIKALKKGLTDFARSQNQLTSNSS</sequence>
<dbReference type="Gene3D" id="3.40.50.1000">
    <property type="entry name" value="HAD superfamily/HAD-like"/>
    <property type="match status" value="1"/>
</dbReference>
<dbReference type="InterPro" id="IPR010036">
    <property type="entry name" value="MDP_1_eu_arc"/>
</dbReference>
<dbReference type="OMA" id="GVWAWRK"/>
<organism evidence="1 2">
    <name type="scientific">Ceratopteris richardii</name>
    <name type="common">Triangle waterfern</name>
    <dbReference type="NCBI Taxonomy" id="49495"/>
    <lineage>
        <taxon>Eukaryota</taxon>
        <taxon>Viridiplantae</taxon>
        <taxon>Streptophyta</taxon>
        <taxon>Embryophyta</taxon>
        <taxon>Tracheophyta</taxon>
        <taxon>Polypodiopsida</taxon>
        <taxon>Polypodiidae</taxon>
        <taxon>Polypodiales</taxon>
        <taxon>Pteridineae</taxon>
        <taxon>Pteridaceae</taxon>
        <taxon>Parkerioideae</taxon>
        <taxon>Ceratopteris</taxon>
    </lineage>
</organism>
<name>A0A8T2QUK9_CERRI</name>
<dbReference type="SFLD" id="SFLDS00003">
    <property type="entry name" value="Haloacid_Dehalogenase"/>
    <property type="match status" value="1"/>
</dbReference>
<accession>A0A8T2QUK9</accession>
<dbReference type="InterPro" id="IPR036412">
    <property type="entry name" value="HAD-like_sf"/>
</dbReference>
<dbReference type="EMBL" id="CM035437">
    <property type="protein sequence ID" value="KAH7287749.1"/>
    <property type="molecule type" value="Genomic_DNA"/>
</dbReference>
<dbReference type="SFLD" id="SFLDG01129">
    <property type="entry name" value="C1.5:_HAD__Beta-PGM__Phosphata"/>
    <property type="match status" value="1"/>
</dbReference>
<dbReference type="InterPro" id="IPR010033">
    <property type="entry name" value="HAD_SF_ppase_IIIC"/>
</dbReference>
<proteinExistence type="predicted"/>
<dbReference type="CDD" id="cd07501">
    <property type="entry name" value="HAD_MDP-1_like"/>
    <property type="match status" value="1"/>
</dbReference>
<dbReference type="AlphaFoldDB" id="A0A8T2QUK9"/>
<protein>
    <recommendedName>
        <fullName evidence="3">Magnesium-dependent phosphatase 1</fullName>
    </recommendedName>
</protein>
<dbReference type="InterPro" id="IPR035679">
    <property type="entry name" value="MDP-1_euk"/>
</dbReference>
<evidence type="ECO:0008006" key="3">
    <source>
        <dbReference type="Google" id="ProtNLM"/>
    </source>
</evidence>
<comment type="caution">
    <text evidence="1">The sequence shown here is derived from an EMBL/GenBank/DDBJ whole genome shotgun (WGS) entry which is preliminary data.</text>
</comment>
<dbReference type="SFLD" id="SFLDG01131">
    <property type="entry name" value="C1.5.2:_MDP_Like"/>
    <property type="match status" value="1"/>
</dbReference>
<evidence type="ECO:0000313" key="2">
    <source>
        <dbReference type="Proteomes" id="UP000825935"/>
    </source>
</evidence>
<dbReference type="OrthoDB" id="2865258at2759"/>
<evidence type="ECO:0000313" key="1">
    <source>
        <dbReference type="EMBL" id="KAH7287749.1"/>
    </source>
</evidence>
<dbReference type="InterPro" id="IPR023214">
    <property type="entry name" value="HAD_sf"/>
</dbReference>
<dbReference type="GO" id="GO:0003993">
    <property type="term" value="F:acid phosphatase activity"/>
    <property type="evidence" value="ECO:0007669"/>
    <property type="project" value="TreeGrafter"/>
</dbReference>
<dbReference type="NCBIfam" id="TIGR01681">
    <property type="entry name" value="HAD-SF-IIIC"/>
    <property type="match status" value="1"/>
</dbReference>
<keyword evidence="2" id="KW-1185">Reference proteome</keyword>
<dbReference type="PANTHER" id="PTHR17901">
    <property type="entry name" value="MAGNESIUM-DEPENDENT PHOSPHATASE 1 MDP1"/>
    <property type="match status" value="1"/>
</dbReference>
<dbReference type="SUPFAM" id="SSF56784">
    <property type="entry name" value="HAD-like"/>
    <property type="match status" value="1"/>
</dbReference>
<gene>
    <name evidence="1" type="ORF">KP509_32G072200</name>
</gene>
<reference evidence="1" key="1">
    <citation type="submission" date="2021-08" db="EMBL/GenBank/DDBJ databases">
        <title>WGS assembly of Ceratopteris richardii.</title>
        <authorList>
            <person name="Marchant D.B."/>
            <person name="Chen G."/>
            <person name="Jenkins J."/>
            <person name="Shu S."/>
            <person name="Leebens-Mack J."/>
            <person name="Grimwood J."/>
            <person name="Schmutz J."/>
            <person name="Soltis P."/>
            <person name="Soltis D."/>
            <person name="Chen Z.-H."/>
        </authorList>
    </citation>
    <scope>NUCLEOTIDE SEQUENCE</scope>
    <source>
        <strain evidence="1">Whitten #5841</strain>
        <tissue evidence="1">Leaf</tissue>
    </source>
</reference>
<dbReference type="Pfam" id="PF12689">
    <property type="entry name" value="Acid_PPase"/>
    <property type="match status" value="2"/>
</dbReference>
<dbReference type="FunFam" id="3.40.50.1000:FF:000120">
    <property type="entry name" value="Magnesium-dependent phosphatase 1"/>
    <property type="match status" value="1"/>
</dbReference>
<dbReference type="PANTHER" id="PTHR17901:SF14">
    <property type="entry name" value="MAGNESIUM-DEPENDENT PHOSPHATASE 1"/>
    <property type="match status" value="1"/>
</dbReference>
<dbReference type="NCBIfam" id="TIGR01685">
    <property type="entry name" value="MDP-1"/>
    <property type="match status" value="1"/>
</dbReference>